<dbReference type="GeneID" id="93972531"/>
<keyword evidence="1 2" id="KW-0238">DNA-binding</keyword>
<dbReference type="Pfam" id="PF00486">
    <property type="entry name" value="Trans_reg_C"/>
    <property type="match status" value="1"/>
</dbReference>
<dbReference type="InterPro" id="IPR036388">
    <property type="entry name" value="WH-like_DNA-bd_sf"/>
</dbReference>
<dbReference type="RefSeq" id="WP_077174217.1">
    <property type="nucleotide sequence ID" value="NZ_CABHYG010000018.1"/>
</dbReference>
<dbReference type="Gene3D" id="1.10.10.10">
    <property type="entry name" value="Winged helix-like DNA-binding domain superfamily/Winged helix DNA-binding domain"/>
    <property type="match status" value="1"/>
</dbReference>
<dbReference type="SMART" id="SM00862">
    <property type="entry name" value="Trans_reg_C"/>
    <property type="match status" value="1"/>
</dbReference>
<dbReference type="PROSITE" id="PS51755">
    <property type="entry name" value="OMPR_PHOB"/>
    <property type="match status" value="1"/>
</dbReference>
<evidence type="ECO:0000313" key="5">
    <source>
        <dbReference type="Proteomes" id="UP001629523"/>
    </source>
</evidence>
<name>A0ABW9EZV0_9GAMM</name>
<comment type="caution">
    <text evidence="4">The sequence shown here is derived from an EMBL/GenBank/DDBJ whole genome shotgun (WGS) entry which is preliminary data.</text>
</comment>
<proteinExistence type="predicted"/>
<keyword evidence="5" id="KW-1185">Reference proteome</keyword>
<feature type="domain" description="OmpR/PhoB-type" evidence="3">
    <location>
        <begin position="1"/>
        <end position="104"/>
    </location>
</feature>
<evidence type="ECO:0000256" key="2">
    <source>
        <dbReference type="PROSITE-ProRule" id="PRU01091"/>
    </source>
</evidence>
<sequence>MIYVINDEVLFDEEKSTLYLNDYCDDVIIISNPARRLLLLLIEYHGQTVTREKIFFKVWEEFGLTANNNNLNQCVSRLRKSFNDIGLVGNFIITVPKVGFMMSHTLKIQPLSNENKTINDFFMIMECESNSATSLLPIEQSAGRAMFFTLVKKKH</sequence>
<dbReference type="InterPro" id="IPR016032">
    <property type="entry name" value="Sig_transdc_resp-reg_C-effctor"/>
</dbReference>
<evidence type="ECO:0000259" key="3">
    <source>
        <dbReference type="PROSITE" id="PS51755"/>
    </source>
</evidence>
<gene>
    <name evidence="4" type="ORF">WFP14_13550</name>
</gene>
<dbReference type="InterPro" id="IPR001867">
    <property type="entry name" value="OmpR/PhoB-type_DNA-bd"/>
</dbReference>
<dbReference type="CDD" id="cd00383">
    <property type="entry name" value="trans_reg_C"/>
    <property type="match status" value="1"/>
</dbReference>
<dbReference type="Proteomes" id="UP001629523">
    <property type="component" value="Unassembled WGS sequence"/>
</dbReference>
<evidence type="ECO:0000313" key="4">
    <source>
        <dbReference type="EMBL" id="MFM1347571.1"/>
    </source>
</evidence>
<organism evidence="4 5">
    <name type="scientific">Yersinia proxima</name>
    <dbReference type="NCBI Taxonomy" id="2890316"/>
    <lineage>
        <taxon>Bacteria</taxon>
        <taxon>Pseudomonadati</taxon>
        <taxon>Pseudomonadota</taxon>
        <taxon>Gammaproteobacteria</taxon>
        <taxon>Enterobacterales</taxon>
        <taxon>Yersiniaceae</taxon>
        <taxon>Yersinia</taxon>
    </lineage>
</organism>
<dbReference type="EMBL" id="JBBEST010000006">
    <property type="protein sequence ID" value="MFM1347571.1"/>
    <property type="molecule type" value="Genomic_DNA"/>
</dbReference>
<dbReference type="SUPFAM" id="SSF46894">
    <property type="entry name" value="C-terminal effector domain of the bipartite response regulators"/>
    <property type="match status" value="1"/>
</dbReference>
<accession>A0ABW9EZV0</accession>
<feature type="DNA-binding region" description="OmpR/PhoB-type" evidence="2">
    <location>
        <begin position="1"/>
        <end position="104"/>
    </location>
</feature>
<protein>
    <submittedName>
        <fullName evidence="4">Winged helix-turn-helix domain-containing protein</fullName>
    </submittedName>
</protein>
<evidence type="ECO:0000256" key="1">
    <source>
        <dbReference type="ARBA" id="ARBA00023125"/>
    </source>
</evidence>
<reference evidence="4 5" key="1">
    <citation type="journal article" date="2024" name="Infect. Genet. Evol.">
        <title>Characteristics and comparative genome analysis of Yersinia enterocolitica and related species associated with human infections in Switzerland 2019-2023.</title>
        <authorList>
            <person name="Stevens M.J.A."/>
            <person name="Horlbog J.A."/>
            <person name="Diethelm A."/>
            <person name="Stephan R."/>
            <person name="Nuesch-Inderbinen M."/>
        </authorList>
    </citation>
    <scope>NUCLEOTIDE SEQUENCE [LARGE SCALE GENOMIC DNA]</scope>
    <source>
        <strain evidence="4 5">N20-0302</strain>
    </source>
</reference>